<reference evidence="7 8" key="1">
    <citation type="submission" date="2024-05" db="EMBL/GenBank/DDBJ databases">
        <authorList>
            <person name="Yi C."/>
        </authorList>
    </citation>
    <scope>NUCLEOTIDE SEQUENCE [LARGE SCALE GENOMIC DNA]</scope>
    <source>
        <strain evidence="7 8">XS13</strain>
    </source>
</reference>
<dbReference type="SUPFAM" id="SSF52540">
    <property type="entry name" value="P-loop containing nucleoside triphosphate hydrolases"/>
    <property type="match status" value="1"/>
</dbReference>
<keyword evidence="3" id="KW-0547">Nucleotide-binding</keyword>
<dbReference type="RefSeq" id="WP_347918149.1">
    <property type="nucleotide sequence ID" value="NZ_JBDXMX010000001.1"/>
</dbReference>
<dbReference type="PROSITE" id="PS50893">
    <property type="entry name" value="ABC_TRANSPORTER_2"/>
    <property type="match status" value="1"/>
</dbReference>
<comment type="subcellular location">
    <subcellularLocation>
        <location evidence="1">Cell membrane</location>
        <topology evidence="1">Peripheral membrane protein</topology>
    </subcellularLocation>
</comment>
<comment type="caution">
    <text evidence="7">The sequence shown here is derived from an EMBL/GenBank/DDBJ whole genome shotgun (WGS) entry which is preliminary data.</text>
</comment>
<evidence type="ECO:0000256" key="3">
    <source>
        <dbReference type="ARBA" id="ARBA00022741"/>
    </source>
</evidence>
<evidence type="ECO:0000256" key="4">
    <source>
        <dbReference type="ARBA" id="ARBA00022840"/>
    </source>
</evidence>
<dbReference type="EMBL" id="JBDXMX010000001">
    <property type="protein sequence ID" value="MEO9246205.1"/>
    <property type="molecule type" value="Genomic_DNA"/>
</dbReference>
<dbReference type="PANTHER" id="PTHR42711">
    <property type="entry name" value="ABC TRANSPORTER ATP-BINDING PROTEIN"/>
    <property type="match status" value="1"/>
</dbReference>
<feature type="domain" description="ABC transporter" evidence="6">
    <location>
        <begin position="9"/>
        <end position="238"/>
    </location>
</feature>
<evidence type="ECO:0000313" key="8">
    <source>
        <dbReference type="Proteomes" id="UP001484097"/>
    </source>
</evidence>
<dbReference type="CDD" id="cd03230">
    <property type="entry name" value="ABC_DR_subfamily_A"/>
    <property type="match status" value="1"/>
</dbReference>
<sequence>MPSSSSVLVSLAGLRKTVRTPRGPLEILKGVDFQARGGQVTALLGPNGAGKTTTLTIAQGLDRPDAGTVRLLGEDPWRGGPALRSQVGVMLQDGGLPPSATPARLLRHVASLYRRPADMAALTSRLGIDEFAGRDIRRLSGGQKQRVALAAALAGRPRVVFLDEPSAGLDPISRQLVFDLILDLKHSGLAVVLTTHLLDDAERLADQVVLMRNGTVERAGTVAELTDRSTPAPVHFTAPQPVDAAAIAGFPAGLGLVPEPPPGGADRDTTVPPGCTFRIEGITTPDDWSALTSWWREHRIMPTDVRLLHRSLEDVFLEVAP</sequence>
<dbReference type="PROSITE" id="PS00211">
    <property type="entry name" value="ABC_TRANSPORTER_1"/>
    <property type="match status" value="1"/>
</dbReference>
<dbReference type="InterPro" id="IPR017871">
    <property type="entry name" value="ABC_transporter-like_CS"/>
</dbReference>
<accession>A0ABV0IFB3</accession>
<dbReference type="Gene3D" id="3.40.50.300">
    <property type="entry name" value="P-loop containing nucleotide triphosphate hydrolases"/>
    <property type="match status" value="1"/>
</dbReference>
<dbReference type="InterPro" id="IPR003439">
    <property type="entry name" value="ABC_transporter-like_ATP-bd"/>
</dbReference>
<proteinExistence type="predicted"/>
<dbReference type="InterPro" id="IPR050763">
    <property type="entry name" value="ABC_transporter_ATP-binding"/>
</dbReference>
<evidence type="ECO:0000256" key="2">
    <source>
        <dbReference type="ARBA" id="ARBA00022448"/>
    </source>
</evidence>
<gene>
    <name evidence="7" type="ORF">ABDK96_00715</name>
</gene>
<keyword evidence="8" id="KW-1185">Reference proteome</keyword>
<keyword evidence="5" id="KW-0046">Antibiotic resistance</keyword>
<keyword evidence="4 7" id="KW-0067">ATP-binding</keyword>
<dbReference type="InterPro" id="IPR003593">
    <property type="entry name" value="AAA+_ATPase"/>
</dbReference>
<evidence type="ECO:0000256" key="1">
    <source>
        <dbReference type="ARBA" id="ARBA00004202"/>
    </source>
</evidence>
<dbReference type="GO" id="GO:0005524">
    <property type="term" value="F:ATP binding"/>
    <property type="evidence" value="ECO:0007669"/>
    <property type="project" value="UniProtKB-KW"/>
</dbReference>
<dbReference type="Pfam" id="PF00005">
    <property type="entry name" value="ABC_tran"/>
    <property type="match status" value="1"/>
</dbReference>
<dbReference type="SMART" id="SM00382">
    <property type="entry name" value="AAA"/>
    <property type="match status" value="1"/>
</dbReference>
<evidence type="ECO:0000313" key="7">
    <source>
        <dbReference type="EMBL" id="MEO9246205.1"/>
    </source>
</evidence>
<dbReference type="Proteomes" id="UP001484097">
    <property type="component" value="Unassembled WGS sequence"/>
</dbReference>
<name>A0ABV0IFB3_9MICC</name>
<dbReference type="PANTHER" id="PTHR42711:SF16">
    <property type="entry name" value="ABC TRANSPORTER ATP-BINDING PROTEIN"/>
    <property type="match status" value="1"/>
</dbReference>
<evidence type="ECO:0000256" key="5">
    <source>
        <dbReference type="ARBA" id="ARBA00023251"/>
    </source>
</evidence>
<keyword evidence="2" id="KW-0813">Transport</keyword>
<protein>
    <submittedName>
        <fullName evidence="7">ABC transporter ATP-binding protein</fullName>
    </submittedName>
</protein>
<evidence type="ECO:0000259" key="6">
    <source>
        <dbReference type="PROSITE" id="PS50893"/>
    </source>
</evidence>
<dbReference type="InterPro" id="IPR027417">
    <property type="entry name" value="P-loop_NTPase"/>
</dbReference>
<organism evidence="7 8">
    <name type="scientific">Citricoccus nitrophenolicus</name>
    <dbReference type="NCBI Taxonomy" id="863575"/>
    <lineage>
        <taxon>Bacteria</taxon>
        <taxon>Bacillati</taxon>
        <taxon>Actinomycetota</taxon>
        <taxon>Actinomycetes</taxon>
        <taxon>Micrococcales</taxon>
        <taxon>Micrococcaceae</taxon>
        <taxon>Citricoccus</taxon>
    </lineage>
</organism>